<keyword evidence="1" id="KW-0472">Membrane</keyword>
<feature type="transmembrane region" description="Helical" evidence="1">
    <location>
        <begin position="233"/>
        <end position="253"/>
    </location>
</feature>
<sequence length="435" mass="46257">MNAKQTSASTVLKRVFLCMSLAFLVMAFIVPDRGQVFSGLYKILMAPDQLTQDYFLVGSVSAAFFNTGVVGLICWLMMQLPGYQANGTTAIGYLLTVGFSFFGINVLNIWPGFLGAYIYAAVHKQKPSTAVNFAMFSTALAPLISDLALRYPGLTNHGFTASSVALSLLVGAIIGFLTAIGCAHSPNVHKGYSIYSAGLPMGMLGFLLRALLYNTLGGELPEISANLSEGFPLLCNAFCIVVFGACVVAGFVLNGNSFRGYGKLLQDTGHKVDFSAKYGPAMTVMNLGIYGLFIMLYYNLVGATWTGPTIGVVFCMLSCGVSGSHPGNVWPIMVGYFLMSLVGQTSINAQAIVVGLCFANGLSPIAGQFGWIAGIVAGALHYSLVTSVPALHGGFCLYNGGFTACFIALIIVPILEKYLKTKDERIARKAARQHS</sequence>
<reference evidence="2" key="1">
    <citation type="submission" date="2020-10" db="EMBL/GenBank/DDBJ databases">
        <authorList>
            <person name="Gilroy R."/>
        </authorList>
    </citation>
    <scope>NUCLEOTIDE SEQUENCE</scope>
    <source>
        <strain evidence="2">ChiBcec16-1751</strain>
    </source>
</reference>
<keyword evidence="1" id="KW-1133">Transmembrane helix</keyword>
<organism evidence="2 3">
    <name type="scientific">Candidatus Avoscillospira avistercoris</name>
    <dbReference type="NCBI Taxonomy" id="2840707"/>
    <lineage>
        <taxon>Bacteria</taxon>
        <taxon>Bacillati</taxon>
        <taxon>Bacillota</taxon>
        <taxon>Clostridia</taxon>
        <taxon>Eubacteriales</taxon>
        <taxon>Oscillospiraceae</taxon>
        <taxon>Oscillospiraceae incertae sedis</taxon>
        <taxon>Candidatus Avoscillospira</taxon>
    </lineage>
</organism>
<name>A0A9D1JSN6_9FIRM</name>
<feature type="transmembrane region" description="Helical" evidence="1">
    <location>
        <begin position="192"/>
        <end position="212"/>
    </location>
</feature>
<feature type="transmembrane region" description="Helical" evidence="1">
    <location>
        <begin position="278"/>
        <end position="298"/>
    </location>
</feature>
<evidence type="ECO:0000256" key="1">
    <source>
        <dbReference type="SAM" id="Phobius"/>
    </source>
</evidence>
<reference evidence="2" key="2">
    <citation type="journal article" date="2021" name="PeerJ">
        <title>Extensive microbial diversity within the chicken gut microbiome revealed by metagenomics and culture.</title>
        <authorList>
            <person name="Gilroy R."/>
            <person name="Ravi A."/>
            <person name="Getino M."/>
            <person name="Pursley I."/>
            <person name="Horton D.L."/>
            <person name="Alikhan N.F."/>
            <person name="Baker D."/>
            <person name="Gharbi K."/>
            <person name="Hall N."/>
            <person name="Watson M."/>
            <person name="Adriaenssens E.M."/>
            <person name="Foster-Nyarko E."/>
            <person name="Jarju S."/>
            <person name="Secka A."/>
            <person name="Antonio M."/>
            <person name="Oren A."/>
            <person name="Chaudhuri R.R."/>
            <person name="La Ragione R."/>
            <person name="Hildebrand F."/>
            <person name="Pallen M.J."/>
        </authorList>
    </citation>
    <scope>NUCLEOTIDE SEQUENCE</scope>
    <source>
        <strain evidence="2">ChiBcec16-1751</strain>
    </source>
</reference>
<feature type="transmembrane region" description="Helical" evidence="1">
    <location>
        <begin position="54"/>
        <end position="78"/>
    </location>
</feature>
<keyword evidence="1" id="KW-0812">Transmembrane</keyword>
<protein>
    <submittedName>
        <fullName evidence="2">DUF1576 domain-containing protein</fullName>
    </submittedName>
</protein>
<gene>
    <name evidence="2" type="ORF">IAA83_02475</name>
</gene>
<feature type="transmembrane region" description="Helical" evidence="1">
    <location>
        <begin position="12"/>
        <end position="30"/>
    </location>
</feature>
<proteinExistence type="predicted"/>
<dbReference type="Proteomes" id="UP000886741">
    <property type="component" value="Unassembled WGS sequence"/>
</dbReference>
<evidence type="ECO:0000313" key="2">
    <source>
        <dbReference type="EMBL" id="HIS64222.1"/>
    </source>
</evidence>
<feature type="transmembrane region" description="Helical" evidence="1">
    <location>
        <begin position="397"/>
        <end position="415"/>
    </location>
</feature>
<evidence type="ECO:0000313" key="3">
    <source>
        <dbReference type="Proteomes" id="UP000886741"/>
    </source>
</evidence>
<dbReference type="Pfam" id="PF07613">
    <property type="entry name" value="DUF1576"/>
    <property type="match status" value="2"/>
</dbReference>
<feature type="transmembrane region" description="Helical" evidence="1">
    <location>
        <begin position="161"/>
        <end position="180"/>
    </location>
</feature>
<dbReference type="InterPro" id="IPR011470">
    <property type="entry name" value="DUF1576"/>
</dbReference>
<feature type="transmembrane region" description="Helical" evidence="1">
    <location>
        <begin position="90"/>
        <end position="110"/>
    </location>
</feature>
<accession>A0A9D1JSN6</accession>
<dbReference type="EMBL" id="DVJJ01000045">
    <property type="protein sequence ID" value="HIS64222.1"/>
    <property type="molecule type" value="Genomic_DNA"/>
</dbReference>
<comment type="caution">
    <text evidence="2">The sequence shown here is derived from an EMBL/GenBank/DDBJ whole genome shotgun (WGS) entry which is preliminary data.</text>
</comment>
<dbReference type="AlphaFoldDB" id="A0A9D1JSN6"/>